<dbReference type="EMBL" id="FQWV01000008">
    <property type="protein sequence ID" value="SHH53433.1"/>
    <property type="molecule type" value="Genomic_DNA"/>
</dbReference>
<evidence type="ECO:0000313" key="2">
    <source>
        <dbReference type="Proteomes" id="UP000184357"/>
    </source>
</evidence>
<protein>
    <submittedName>
        <fullName evidence="1">Uncharacterized protein</fullName>
    </submittedName>
</protein>
<keyword evidence="2" id="KW-1185">Reference proteome</keyword>
<dbReference type="OrthoDB" id="311695at2157"/>
<organism evidence="1 2">
    <name type="scientific">Halobaculum gomorrense</name>
    <dbReference type="NCBI Taxonomy" id="43928"/>
    <lineage>
        <taxon>Archaea</taxon>
        <taxon>Methanobacteriati</taxon>
        <taxon>Methanobacteriota</taxon>
        <taxon>Stenosarchaea group</taxon>
        <taxon>Halobacteria</taxon>
        <taxon>Halobacteriales</taxon>
        <taxon>Haloferacaceae</taxon>
        <taxon>Halobaculum</taxon>
    </lineage>
</organism>
<accession>A0A1M5TSQ1</accession>
<evidence type="ECO:0000313" key="1">
    <source>
        <dbReference type="EMBL" id="SHH53433.1"/>
    </source>
</evidence>
<proteinExistence type="predicted"/>
<gene>
    <name evidence="1" type="ORF">SAMN05443636_2817</name>
</gene>
<sequence>MSDFGLDLRDAEELIESEGTVGDVVLGVLDGRTEPEEWVRNVEYGNVLVLAVEGDLNELASGFAREVNDMGGELTHFRGFLIVSPPGVGIDTDRLN</sequence>
<reference evidence="1 2" key="1">
    <citation type="submission" date="2016-11" db="EMBL/GenBank/DDBJ databases">
        <authorList>
            <person name="Jaros S."/>
            <person name="Januszkiewicz K."/>
            <person name="Wedrychowicz H."/>
        </authorList>
    </citation>
    <scope>NUCLEOTIDE SEQUENCE [LARGE SCALE GENOMIC DNA]</scope>
    <source>
        <strain evidence="1 2">DSM 9297</strain>
    </source>
</reference>
<name>A0A1M5TSQ1_9EURY</name>
<dbReference type="Pfam" id="PF19091">
    <property type="entry name" value="DUF5779"/>
    <property type="match status" value="1"/>
</dbReference>
<dbReference type="AlphaFoldDB" id="A0A1M5TSQ1"/>
<dbReference type="InterPro" id="IPR043931">
    <property type="entry name" value="DUF5779"/>
</dbReference>
<dbReference type="Proteomes" id="UP000184357">
    <property type="component" value="Unassembled WGS sequence"/>
</dbReference>